<evidence type="ECO:0000313" key="2">
    <source>
        <dbReference type="Proteomes" id="UP000737018"/>
    </source>
</evidence>
<accession>A0A8J4VT56</accession>
<dbReference type="PANTHER" id="PTHR33103:SF19">
    <property type="entry name" value="OS09G0544700 PROTEIN"/>
    <property type="match status" value="1"/>
</dbReference>
<gene>
    <name evidence="1" type="ORF">CMV_006905</name>
</gene>
<keyword evidence="2" id="KW-1185">Reference proteome</keyword>
<dbReference type="Pfam" id="PF05056">
    <property type="entry name" value="DUF674"/>
    <property type="match status" value="2"/>
</dbReference>
<dbReference type="OrthoDB" id="2014278at2759"/>
<dbReference type="Proteomes" id="UP000737018">
    <property type="component" value="Unassembled WGS sequence"/>
</dbReference>
<evidence type="ECO:0008006" key="3">
    <source>
        <dbReference type="Google" id="ProtNLM"/>
    </source>
</evidence>
<reference evidence="1" key="1">
    <citation type="submission" date="2020-03" db="EMBL/GenBank/DDBJ databases">
        <title>Castanea mollissima Vanexum genome sequencing.</title>
        <authorList>
            <person name="Staton M."/>
        </authorList>
    </citation>
    <scope>NUCLEOTIDE SEQUENCE</scope>
    <source>
        <tissue evidence="1">Leaf</tissue>
    </source>
</reference>
<comment type="caution">
    <text evidence="1">The sequence shown here is derived from an EMBL/GenBank/DDBJ whole genome shotgun (WGS) entry which is preliminary data.</text>
</comment>
<dbReference type="AlphaFoldDB" id="A0A8J4VT56"/>
<dbReference type="PANTHER" id="PTHR33103">
    <property type="entry name" value="OS01G0153900 PROTEIN"/>
    <property type="match status" value="1"/>
</dbReference>
<sequence length="277" mass="30035">MAATKVSLKLLIDSKSQRVLFAEAGKEFVDFLITILALPVGTVIRLLKKQGMTLLKPKLYISGGGVVPLQLPNIESSTSRKFYRCVQGHAYVSDDRTTTCPSCTSSSMTMTSELTYVDLRSGNNSGSSSVGGYVKGVVTYMVMDDLVVKPMSTISSITLLNNFNVKDVGALEEKVVDLGMEEPGSGKISHLGICQIPNTNLTGLVLARRGEGWCWRGEARAGAGEARRGEGWCWRWRGEARAGAGAGEARRGECWRWRGEARRGLVLARRGQGSRAV</sequence>
<name>A0A8J4VT56_9ROSI</name>
<dbReference type="InterPro" id="IPR007750">
    <property type="entry name" value="DUF674"/>
</dbReference>
<proteinExistence type="predicted"/>
<dbReference type="EMBL" id="JRKL02000664">
    <property type="protein sequence ID" value="KAF3969297.1"/>
    <property type="molecule type" value="Genomic_DNA"/>
</dbReference>
<protein>
    <recommendedName>
        <fullName evidence="3">DUF674 domain-containing protein</fullName>
    </recommendedName>
</protein>
<evidence type="ECO:0000313" key="1">
    <source>
        <dbReference type="EMBL" id="KAF3969297.1"/>
    </source>
</evidence>
<organism evidence="1 2">
    <name type="scientific">Castanea mollissima</name>
    <name type="common">Chinese chestnut</name>
    <dbReference type="NCBI Taxonomy" id="60419"/>
    <lineage>
        <taxon>Eukaryota</taxon>
        <taxon>Viridiplantae</taxon>
        <taxon>Streptophyta</taxon>
        <taxon>Embryophyta</taxon>
        <taxon>Tracheophyta</taxon>
        <taxon>Spermatophyta</taxon>
        <taxon>Magnoliopsida</taxon>
        <taxon>eudicotyledons</taxon>
        <taxon>Gunneridae</taxon>
        <taxon>Pentapetalae</taxon>
        <taxon>rosids</taxon>
        <taxon>fabids</taxon>
        <taxon>Fagales</taxon>
        <taxon>Fagaceae</taxon>
        <taxon>Castanea</taxon>
    </lineage>
</organism>